<sequence length="436" mass="50132">MMIQAPKKVGKGSAVPTETHHTPIVTQPSSSQPQKKQKSRRKQRMETEVPHSEPQKESVPTPSNDLLHSGEDRMQLTELMNLCTNLQKQVLDLEKAKIAQAKKIADLKKRVKKLERKKKSRTSGLKRLYKIGLSARIFPLMKKGRINEEDMFRVHDLDGDEVIVDVTAGENVEQDATVAEKEGKRSYSQESSEFRTTSSLQSSKLLHAKDKGKGIMVEPEKPLKKKDQIAIDKEIARKLEAHMKAKMEEDERIAREKVEANILQTKEQEKLTNAEKARMFMEFLEKRWKFFARKREIEKRNRPPTKAQQRNLMCTYLKNMDGWKLKNLKKKSFDEIQKLFGLAMKKVNTSVDMNTEIVKERSKKTQAGVTEGSSKRAGEELEQESAKKQKLDKLVEAEVDNAQREAEMKMYMKIIPDDEIPIDAFPFATKPSNIVD</sequence>
<accession>A0A6L2JEQ1</accession>
<dbReference type="AlphaFoldDB" id="A0A6L2JEQ1"/>
<feature type="compositionally biased region" description="Basic and acidic residues" evidence="2">
    <location>
        <begin position="44"/>
        <end position="56"/>
    </location>
</feature>
<comment type="caution">
    <text evidence="3">The sequence shown here is derived from an EMBL/GenBank/DDBJ whole genome shotgun (WGS) entry which is preliminary data.</text>
</comment>
<feature type="region of interest" description="Disordered" evidence="2">
    <location>
        <begin position="361"/>
        <end position="388"/>
    </location>
</feature>
<feature type="compositionally biased region" description="Polar residues" evidence="2">
    <location>
        <begin position="188"/>
        <end position="204"/>
    </location>
</feature>
<name>A0A6L2JEQ1_TANCI</name>
<feature type="region of interest" description="Disordered" evidence="2">
    <location>
        <begin position="1"/>
        <end position="68"/>
    </location>
</feature>
<reference evidence="3" key="1">
    <citation type="journal article" date="2019" name="Sci. Rep.">
        <title>Draft genome of Tanacetum cinerariifolium, the natural source of mosquito coil.</title>
        <authorList>
            <person name="Yamashiro T."/>
            <person name="Shiraishi A."/>
            <person name="Satake H."/>
            <person name="Nakayama K."/>
        </authorList>
    </citation>
    <scope>NUCLEOTIDE SEQUENCE</scope>
</reference>
<feature type="region of interest" description="Disordered" evidence="2">
    <location>
        <begin position="174"/>
        <end position="205"/>
    </location>
</feature>
<protein>
    <submittedName>
        <fullName evidence="3">Uncharacterized protein</fullName>
    </submittedName>
</protein>
<organism evidence="3">
    <name type="scientific">Tanacetum cinerariifolium</name>
    <name type="common">Dalmatian daisy</name>
    <name type="synonym">Chrysanthemum cinerariifolium</name>
    <dbReference type="NCBI Taxonomy" id="118510"/>
    <lineage>
        <taxon>Eukaryota</taxon>
        <taxon>Viridiplantae</taxon>
        <taxon>Streptophyta</taxon>
        <taxon>Embryophyta</taxon>
        <taxon>Tracheophyta</taxon>
        <taxon>Spermatophyta</taxon>
        <taxon>Magnoliopsida</taxon>
        <taxon>eudicotyledons</taxon>
        <taxon>Gunneridae</taxon>
        <taxon>Pentapetalae</taxon>
        <taxon>asterids</taxon>
        <taxon>campanulids</taxon>
        <taxon>Asterales</taxon>
        <taxon>Asteraceae</taxon>
        <taxon>Asteroideae</taxon>
        <taxon>Anthemideae</taxon>
        <taxon>Anthemidinae</taxon>
        <taxon>Tanacetum</taxon>
    </lineage>
</organism>
<dbReference type="EMBL" id="BKCJ010000696">
    <property type="protein sequence ID" value="GEU35483.1"/>
    <property type="molecule type" value="Genomic_DNA"/>
</dbReference>
<gene>
    <name evidence="3" type="ORF">Tci_007461</name>
</gene>
<feature type="compositionally biased region" description="Basic and acidic residues" evidence="2">
    <location>
        <begin position="178"/>
        <end position="187"/>
    </location>
</feature>
<evidence type="ECO:0000256" key="1">
    <source>
        <dbReference type="SAM" id="Coils"/>
    </source>
</evidence>
<feature type="coiled-coil region" evidence="1">
    <location>
        <begin position="76"/>
        <end position="117"/>
    </location>
</feature>
<feature type="compositionally biased region" description="Basic and acidic residues" evidence="2">
    <location>
        <begin position="373"/>
        <end position="388"/>
    </location>
</feature>
<evidence type="ECO:0000256" key="2">
    <source>
        <dbReference type="SAM" id="MobiDB-lite"/>
    </source>
</evidence>
<proteinExistence type="predicted"/>
<keyword evidence="1" id="KW-0175">Coiled coil</keyword>
<evidence type="ECO:0000313" key="3">
    <source>
        <dbReference type="EMBL" id="GEU35483.1"/>
    </source>
</evidence>